<dbReference type="AlphaFoldDB" id="F4QCX8"/>
<dbReference type="GeneID" id="14865236"/>
<proteinExistence type="predicted"/>
<sequence>MEERQTRPTYQIGSRCPLCREDYSKEMHKLDNHIIHCFLYLIVDMDRLDTVKETIKEIEIDEQIKKNEREREMVGENKHQTLTRQTRNCNQSLILPLEGDYNNTRLKRKKIQILYTLQKQQQQQQHQIIIVR</sequence>
<evidence type="ECO:0000313" key="2">
    <source>
        <dbReference type="Proteomes" id="UP000007797"/>
    </source>
</evidence>
<dbReference type="RefSeq" id="XP_004353911.1">
    <property type="nucleotide sequence ID" value="XM_004353859.1"/>
</dbReference>
<evidence type="ECO:0000313" key="1">
    <source>
        <dbReference type="EMBL" id="EGG14502.1"/>
    </source>
</evidence>
<dbReference type="KEGG" id="dfa:DFA_12278"/>
<dbReference type="Proteomes" id="UP000007797">
    <property type="component" value="Unassembled WGS sequence"/>
</dbReference>
<protein>
    <submittedName>
        <fullName evidence="1">Uncharacterized protein</fullName>
    </submittedName>
</protein>
<gene>
    <name evidence="1" type="ORF">DFA_12278</name>
</gene>
<accession>F4QCX8</accession>
<reference evidence="2" key="1">
    <citation type="journal article" date="2011" name="Genome Res.">
        <title>Phylogeny-wide analysis of social amoeba genomes highlights ancient origins for complex intercellular communication.</title>
        <authorList>
            <person name="Heidel A.J."/>
            <person name="Lawal H.M."/>
            <person name="Felder M."/>
            <person name="Schilde C."/>
            <person name="Helps N.R."/>
            <person name="Tunggal B."/>
            <person name="Rivero F."/>
            <person name="John U."/>
            <person name="Schleicher M."/>
            <person name="Eichinger L."/>
            <person name="Platzer M."/>
            <person name="Noegel A.A."/>
            <person name="Schaap P."/>
            <person name="Gloeckner G."/>
        </authorList>
    </citation>
    <scope>NUCLEOTIDE SEQUENCE [LARGE SCALE GENOMIC DNA]</scope>
    <source>
        <strain evidence="2">SH3</strain>
    </source>
</reference>
<name>F4QCX8_CACFS</name>
<organism evidence="1 2">
    <name type="scientific">Cavenderia fasciculata</name>
    <name type="common">Slime mold</name>
    <name type="synonym">Dictyostelium fasciculatum</name>
    <dbReference type="NCBI Taxonomy" id="261658"/>
    <lineage>
        <taxon>Eukaryota</taxon>
        <taxon>Amoebozoa</taxon>
        <taxon>Evosea</taxon>
        <taxon>Eumycetozoa</taxon>
        <taxon>Dictyostelia</taxon>
        <taxon>Acytosteliales</taxon>
        <taxon>Cavenderiaceae</taxon>
        <taxon>Cavenderia</taxon>
    </lineage>
</organism>
<dbReference type="EMBL" id="GL883029">
    <property type="protein sequence ID" value="EGG14502.1"/>
    <property type="molecule type" value="Genomic_DNA"/>
</dbReference>
<keyword evidence="2" id="KW-1185">Reference proteome</keyword>